<gene>
    <name evidence="2" type="ORF">MFUM_0043</name>
</gene>
<dbReference type="InterPro" id="IPR019832">
    <property type="entry name" value="Mn/Fe_SOD_C"/>
</dbReference>
<name>A0ABM9IA08_9BACT</name>
<evidence type="ECO:0000313" key="2">
    <source>
        <dbReference type="EMBL" id="CAI9084454.1"/>
    </source>
</evidence>
<feature type="domain" description="Manganese/iron superoxide dismutase C-terminal" evidence="1">
    <location>
        <begin position="109"/>
        <end position="208"/>
    </location>
</feature>
<organism evidence="2 3">
    <name type="scientific">Candidatus Methylacidiphilum fumarolicum</name>
    <dbReference type="NCBI Taxonomy" id="591154"/>
    <lineage>
        <taxon>Bacteria</taxon>
        <taxon>Pseudomonadati</taxon>
        <taxon>Verrucomicrobiota</taxon>
        <taxon>Methylacidiphilae</taxon>
        <taxon>Methylacidiphilales</taxon>
        <taxon>Methylacidiphilaceae</taxon>
        <taxon>Methylacidiphilum (ex Ratnadevi et al. 2023)</taxon>
    </lineage>
</organism>
<dbReference type="PANTHER" id="PTHR43595:SF2">
    <property type="entry name" value="SMALL RIBOSOMAL SUBUNIT PROTEIN MS42"/>
    <property type="match status" value="1"/>
</dbReference>
<sequence>MATDSLKVLTDKSEVFLKKFENGIGKFSANALNKHVALYSHLLQEANSIANEFSQYLDNWPSFQNTEAAEESFKKELVTSKIGQWFSLYGKIASHELYFSSLGRNGNCEGKIKELLEINFDSVVRFKLDFKIKALYSTGWVWLIMDHYTGKLFNLSSNREDAFPFSGMSPLLAIDLAEHAYESDFGSDKEAYIEEFFNDLDWKEIEKNLPIM</sequence>
<accession>A0ABM9IA08</accession>
<dbReference type="SUPFAM" id="SSF54719">
    <property type="entry name" value="Fe,Mn superoxide dismutase (SOD), C-terminal domain"/>
    <property type="match status" value="1"/>
</dbReference>
<dbReference type="Pfam" id="PF02777">
    <property type="entry name" value="Sod_Fe_C"/>
    <property type="match status" value="1"/>
</dbReference>
<reference evidence="2" key="1">
    <citation type="submission" date="2023-03" db="EMBL/GenBank/DDBJ databases">
        <authorList>
            <person name="Cremers G."/>
            <person name="Picone N."/>
        </authorList>
    </citation>
    <scope>NUCLEOTIDE SEQUENCE</scope>
    <source>
        <strain evidence="2">Sample_alias</strain>
    </source>
</reference>
<keyword evidence="3" id="KW-1185">Reference proteome</keyword>
<dbReference type="EMBL" id="OX458932">
    <property type="protein sequence ID" value="CAI9084454.1"/>
    <property type="molecule type" value="Genomic_DNA"/>
</dbReference>
<dbReference type="GO" id="GO:0004784">
    <property type="term" value="F:superoxide dismutase activity"/>
    <property type="evidence" value="ECO:0007669"/>
    <property type="project" value="UniProtKB-EC"/>
</dbReference>
<dbReference type="Proteomes" id="UP001161497">
    <property type="component" value="Chromosome"/>
</dbReference>
<keyword evidence="2" id="KW-0560">Oxidoreductase</keyword>
<dbReference type="PANTHER" id="PTHR43595">
    <property type="entry name" value="37S RIBOSOMAL PROTEIN S26, MITOCHONDRIAL"/>
    <property type="match status" value="1"/>
</dbReference>
<evidence type="ECO:0000313" key="3">
    <source>
        <dbReference type="Proteomes" id="UP001161497"/>
    </source>
</evidence>
<dbReference type="InterPro" id="IPR036314">
    <property type="entry name" value="SOD_C_sf"/>
</dbReference>
<evidence type="ECO:0000259" key="1">
    <source>
        <dbReference type="Pfam" id="PF02777"/>
    </source>
</evidence>
<protein>
    <submittedName>
        <fullName evidence="2">Superoxide dismutase (Mn)</fullName>
        <ecNumber evidence="2">1.15.1.1</ecNumber>
    </submittedName>
</protein>
<proteinExistence type="predicted"/>
<dbReference type="Gene3D" id="3.55.40.20">
    <property type="entry name" value="Iron/manganese superoxide dismutase, C-terminal domain"/>
    <property type="match status" value="1"/>
</dbReference>
<dbReference type="EC" id="1.15.1.1" evidence="2"/>
<dbReference type="RefSeq" id="WP_009062009.1">
    <property type="nucleotide sequence ID" value="NZ_JAHXRZ010000023.1"/>
</dbReference>